<feature type="chain" id="PRO_5009302660" evidence="2">
    <location>
        <begin position="29"/>
        <end position="406"/>
    </location>
</feature>
<sequence length="406" mass="44483">MPRPASHHLVSLALAAALGMVVPLAAQASDFSQPWLRSDRALVIDAYEYNPIDWQKLSTDKRIVGFINKASDGLPPPYSCTGNETETRLCKALFRRHAVARELFQTRKMVAKSLGLKWGAYHLARPGNPVDQANNFIDFAEPGPDDLVALDIEENDPTQWMSLEDAEEFARHVQRRIGRFPVLYTNGTTAKHIADNRDKYPLLSRLPLWYARYKPEIGMHFPKGNWQGYALWQFSSQANCNDRACPYRVPGTPNDIDVNVASMNADELREAWPFGGLLDVPVEMIASVPIPVTRQAGLAGDVTLSFAPVEKASALLALAGAFHAGGQQYPGRYGAAPESTRIAADHPVSDIPDSSAPRGAGQSFLQAISSYLTGFRDQLFAWASDAPPVGIDPATTATIPMGKTER</sequence>
<protein>
    <submittedName>
        <fullName evidence="3">Lyzozyme M1 (1,4-beta-N-acetylmuramidase), GH25 family</fullName>
    </submittedName>
</protein>
<dbReference type="SUPFAM" id="SSF51445">
    <property type="entry name" value="(Trans)glycosidases"/>
    <property type="match status" value="1"/>
</dbReference>
<organism evidence="3 4">
    <name type="scientific">Neomesorhizobium albiziae</name>
    <dbReference type="NCBI Taxonomy" id="335020"/>
    <lineage>
        <taxon>Bacteria</taxon>
        <taxon>Pseudomonadati</taxon>
        <taxon>Pseudomonadota</taxon>
        <taxon>Alphaproteobacteria</taxon>
        <taxon>Hyphomicrobiales</taxon>
        <taxon>Phyllobacteriaceae</taxon>
        <taxon>Neomesorhizobium</taxon>
    </lineage>
</organism>
<evidence type="ECO:0000256" key="2">
    <source>
        <dbReference type="SAM" id="SignalP"/>
    </source>
</evidence>
<dbReference type="InterPro" id="IPR002053">
    <property type="entry name" value="Glyco_hydro_25"/>
</dbReference>
<keyword evidence="4" id="KW-1185">Reference proteome</keyword>
<dbReference type="GO" id="GO:0003796">
    <property type="term" value="F:lysozyme activity"/>
    <property type="evidence" value="ECO:0007669"/>
    <property type="project" value="InterPro"/>
</dbReference>
<evidence type="ECO:0000256" key="1">
    <source>
        <dbReference type="ARBA" id="ARBA00010646"/>
    </source>
</evidence>
<dbReference type="GO" id="GO:0009253">
    <property type="term" value="P:peptidoglycan catabolic process"/>
    <property type="evidence" value="ECO:0007669"/>
    <property type="project" value="InterPro"/>
</dbReference>
<dbReference type="EMBL" id="FOSL01000020">
    <property type="protein sequence ID" value="SFK98000.1"/>
    <property type="molecule type" value="Genomic_DNA"/>
</dbReference>
<dbReference type="Pfam" id="PF01183">
    <property type="entry name" value="Glyco_hydro_25"/>
    <property type="match status" value="1"/>
</dbReference>
<dbReference type="CDD" id="cd00599">
    <property type="entry name" value="GH25_muramidase"/>
    <property type="match status" value="1"/>
</dbReference>
<dbReference type="PROSITE" id="PS51904">
    <property type="entry name" value="GLYCOSYL_HYDROL_F25_2"/>
    <property type="match status" value="1"/>
</dbReference>
<comment type="similarity">
    <text evidence="1">Belongs to the glycosyl hydrolase 25 family.</text>
</comment>
<dbReference type="Proteomes" id="UP000323300">
    <property type="component" value="Unassembled WGS sequence"/>
</dbReference>
<dbReference type="Gene3D" id="3.20.20.80">
    <property type="entry name" value="Glycosidases"/>
    <property type="match status" value="1"/>
</dbReference>
<gene>
    <name evidence="3" type="ORF">SAMN04488498_12096</name>
</gene>
<keyword evidence="2" id="KW-0732">Signal</keyword>
<proteinExistence type="inferred from homology"/>
<reference evidence="3 4" key="1">
    <citation type="submission" date="2016-10" db="EMBL/GenBank/DDBJ databases">
        <authorList>
            <person name="Varghese N."/>
            <person name="Submissions S."/>
        </authorList>
    </citation>
    <scope>NUCLEOTIDE SEQUENCE [LARGE SCALE GENOMIC DNA]</scope>
    <source>
        <strain evidence="3 4">DSM 21822</strain>
    </source>
</reference>
<feature type="signal peptide" evidence="2">
    <location>
        <begin position="1"/>
        <end position="28"/>
    </location>
</feature>
<dbReference type="GO" id="GO:0016998">
    <property type="term" value="P:cell wall macromolecule catabolic process"/>
    <property type="evidence" value="ECO:0007669"/>
    <property type="project" value="InterPro"/>
</dbReference>
<dbReference type="InterPro" id="IPR017853">
    <property type="entry name" value="GH"/>
</dbReference>
<evidence type="ECO:0000313" key="4">
    <source>
        <dbReference type="Proteomes" id="UP000323300"/>
    </source>
</evidence>
<name>A0A1I4DZ37_9HYPH</name>
<evidence type="ECO:0000313" key="3">
    <source>
        <dbReference type="EMBL" id="SFK98000.1"/>
    </source>
</evidence>
<dbReference type="AlphaFoldDB" id="A0A1I4DZ37"/>
<accession>A0A1I4DZ37</accession>